<keyword evidence="1" id="KW-1133">Transmembrane helix</keyword>
<dbReference type="STRING" id="585531.HMPREF0063_10088"/>
<keyword evidence="3" id="KW-1185">Reference proteome</keyword>
<accession>E2S7T1</accession>
<dbReference type="HOGENOM" id="CLU_3303494_0_0_11"/>
<evidence type="ECO:0000256" key="1">
    <source>
        <dbReference type="SAM" id="Phobius"/>
    </source>
</evidence>
<comment type="caution">
    <text evidence="2">The sequence shown here is derived from an EMBL/GenBank/DDBJ whole genome shotgun (WGS) entry which is preliminary data.</text>
</comment>
<gene>
    <name evidence="2" type="ORF">HMPREF0063_10088</name>
</gene>
<keyword evidence="1" id="KW-0472">Membrane</keyword>
<keyword evidence="1" id="KW-0812">Transmembrane</keyword>
<protein>
    <submittedName>
        <fullName evidence="2">Uncharacterized protein</fullName>
    </submittedName>
</protein>
<name>E2S7T1_9ACTN</name>
<dbReference type="Proteomes" id="UP000003111">
    <property type="component" value="Unassembled WGS sequence"/>
</dbReference>
<dbReference type="AlphaFoldDB" id="E2S7T1"/>
<evidence type="ECO:0000313" key="3">
    <source>
        <dbReference type="Proteomes" id="UP000003111"/>
    </source>
</evidence>
<dbReference type="EMBL" id="ACLF03000001">
    <property type="protein sequence ID" value="EFQ84747.1"/>
    <property type="molecule type" value="Genomic_DNA"/>
</dbReference>
<feature type="transmembrane region" description="Helical" evidence="1">
    <location>
        <begin position="6"/>
        <end position="31"/>
    </location>
</feature>
<proteinExistence type="predicted"/>
<sequence>MSDLQIVLAGFAQIAVNVWPVLAVLALYGAVSWRESRRG</sequence>
<reference evidence="2" key="1">
    <citation type="submission" date="2010-08" db="EMBL/GenBank/DDBJ databases">
        <authorList>
            <person name="Muzny D."/>
            <person name="Qin X."/>
            <person name="Buhay C."/>
            <person name="Dugan-Rocha S."/>
            <person name="Ding Y."/>
            <person name="Chen G."/>
            <person name="Hawes A."/>
            <person name="Holder M."/>
            <person name="Jhangiani S."/>
            <person name="Johnson A."/>
            <person name="Khan Z."/>
            <person name="Li Z."/>
            <person name="Liu W."/>
            <person name="Liu X."/>
            <person name="Perez L."/>
            <person name="Shen H."/>
            <person name="Wang Q."/>
            <person name="Watt J."/>
            <person name="Xi L."/>
            <person name="Xin Y."/>
            <person name="Zhou J."/>
            <person name="Deng J."/>
            <person name="Jiang H."/>
            <person name="Liu Y."/>
            <person name="Qu J."/>
            <person name="Song X.-Z."/>
            <person name="Zhang L."/>
            <person name="Villasana D."/>
            <person name="Johnson A."/>
            <person name="Liu J."/>
            <person name="Liyanage D."/>
            <person name="Lorensuhewa L."/>
            <person name="Robinson T."/>
            <person name="Song A."/>
            <person name="Song B.-B."/>
            <person name="Dinh H."/>
            <person name="Thornton R."/>
            <person name="Coyle M."/>
            <person name="Francisco L."/>
            <person name="Jackson L."/>
            <person name="Javaid M."/>
            <person name="Korchina V."/>
            <person name="Kovar C."/>
            <person name="Mata R."/>
            <person name="Mathew T."/>
            <person name="Ngo R."/>
            <person name="Nguyen L."/>
            <person name="Nguyen N."/>
            <person name="Okwuonu G."/>
            <person name="Ongeri F."/>
            <person name="Pham C."/>
            <person name="Simmons D."/>
            <person name="Wilczek-Boney K."/>
            <person name="Hale W."/>
            <person name="Jakkamsetti A."/>
            <person name="Pham P."/>
            <person name="Ruth R."/>
            <person name="San Lucas F."/>
            <person name="Warren J."/>
            <person name="Zhang J."/>
            <person name="Zhao Z."/>
            <person name="Zhou C."/>
            <person name="Zhu D."/>
            <person name="Lee S."/>
            <person name="Bess C."/>
            <person name="Blankenburg K."/>
            <person name="Forbes L."/>
            <person name="Fu Q."/>
            <person name="Gubbala S."/>
            <person name="Hirani K."/>
            <person name="Jayaseelan J.C."/>
            <person name="Lara F."/>
            <person name="Munidasa M."/>
            <person name="Palculict T."/>
            <person name="Patil S."/>
            <person name="Pu L.-L."/>
            <person name="Saada N."/>
            <person name="Tang L."/>
            <person name="Weissenberger G."/>
            <person name="Zhu Y."/>
            <person name="Hemphill L."/>
            <person name="Shang Y."/>
            <person name="Youmans B."/>
            <person name="Ayvaz T."/>
            <person name="Ross M."/>
            <person name="Santibanez J."/>
            <person name="Aqrawi P."/>
            <person name="Gross S."/>
            <person name="Joshi V."/>
            <person name="Fowler G."/>
            <person name="Nazareth L."/>
            <person name="Reid J."/>
            <person name="Worley K."/>
            <person name="Petrosino J."/>
            <person name="Highlander S."/>
            <person name="Gibbs R."/>
        </authorList>
    </citation>
    <scope>NUCLEOTIDE SEQUENCE [LARGE SCALE GENOMIC DNA]</scope>
    <source>
        <strain evidence="2">DSM 15272</strain>
    </source>
</reference>
<evidence type="ECO:0000313" key="2">
    <source>
        <dbReference type="EMBL" id="EFQ84747.1"/>
    </source>
</evidence>
<organism evidence="2 3">
    <name type="scientific">Aeromicrobium marinum DSM 15272</name>
    <dbReference type="NCBI Taxonomy" id="585531"/>
    <lineage>
        <taxon>Bacteria</taxon>
        <taxon>Bacillati</taxon>
        <taxon>Actinomycetota</taxon>
        <taxon>Actinomycetes</taxon>
        <taxon>Propionibacteriales</taxon>
        <taxon>Nocardioidaceae</taxon>
        <taxon>Aeromicrobium</taxon>
    </lineage>
</organism>